<evidence type="ECO:0000313" key="11">
    <source>
        <dbReference type="EMBL" id="SEF11603.1"/>
    </source>
</evidence>
<name>A0A1H5PCE7_9ACTN</name>
<feature type="domain" description="Major facilitator superfamily (MFS) profile" evidence="10">
    <location>
        <begin position="222"/>
        <end position="416"/>
    </location>
</feature>
<accession>A0A1H5PCE7</accession>
<dbReference type="InterPro" id="IPR020846">
    <property type="entry name" value="MFS_dom"/>
</dbReference>
<dbReference type="PROSITE" id="PS00217">
    <property type="entry name" value="SUGAR_TRANSPORT_2"/>
    <property type="match status" value="1"/>
</dbReference>
<proteinExistence type="inferred from homology"/>
<evidence type="ECO:0000256" key="7">
    <source>
        <dbReference type="ARBA" id="ARBA00038075"/>
    </source>
</evidence>
<dbReference type="GO" id="GO:0022857">
    <property type="term" value="F:transmembrane transporter activity"/>
    <property type="evidence" value="ECO:0007669"/>
    <property type="project" value="InterPro"/>
</dbReference>
<keyword evidence="6 9" id="KW-0472">Membrane</keyword>
<organism evidence="11 12">
    <name type="scientific">Jiangella alba</name>
    <dbReference type="NCBI Taxonomy" id="561176"/>
    <lineage>
        <taxon>Bacteria</taxon>
        <taxon>Bacillati</taxon>
        <taxon>Actinomycetota</taxon>
        <taxon>Actinomycetes</taxon>
        <taxon>Jiangellales</taxon>
        <taxon>Jiangellaceae</taxon>
        <taxon>Jiangella</taxon>
    </lineage>
</organism>
<evidence type="ECO:0000256" key="1">
    <source>
        <dbReference type="ARBA" id="ARBA00004429"/>
    </source>
</evidence>
<comment type="subcellular location">
    <subcellularLocation>
        <location evidence="1">Cell inner membrane</location>
        <topology evidence="1">Multi-pass membrane protein</topology>
    </subcellularLocation>
</comment>
<feature type="transmembrane region" description="Helical" evidence="9">
    <location>
        <begin position="222"/>
        <end position="248"/>
    </location>
</feature>
<evidence type="ECO:0000256" key="2">
    <source>
        <dbReference type="ARBA" id="ARBA00022448"/>
    </source>
</evidence>
<gene>
    <name evidence="11" type="ORF">SAMN04488561_4097</name>
</gene>
<comment type="similarity">
    <text evidence="7">Belongs to the major facilitator superfamily. Drug:H(+) antiporter-3 (DHA3) (TC 2.A.1.21) family.</text>
</comment>
<dbReference type="PANTHER" id="PTHR23513:SF9">
    <property type="entry name" value="ENTEROBACTIN EXPORTER ENTS"/>
    <property type="match status" value="1"/>
</dbReference>
<keyword evidence="4 9" id="KW-0812">Transmembrane</keyword>
<evidence type="ECO:0000256" key="8">
    <source>
        <dbReference type="ARBA" id="ARBA00040914"/>
    </source>
</evidence>
<evidence type="ECO:0000256" key="6">
    <source>
        <dbReference type="ARBA" id="ARBA00023136"/>
    </source>
</evidence>
<evidence type="ECO:0000313" key="12">
    <source>
        <dbReference type="Proteomes" id="UP000181980"/>
    </source>
</evidence>
<dbReference type="STRING" id="561176.SAMN04488561_4097"/>
<feature type="transmembrane region" description="Helical" evidence="9">
    <location>
        <begin position="141"/>
        <end position="160"/>
    </location>
</feature>
<dbReference type="RefSeq" id="WP_069109862.1">
    <property type="nucleotide sequence ID" value="NZ_FNUC01000004.1"/>
</dbReference>
<evidence type="ECO:0000256" key="4">
    <source>
        <dbReference type="ARBA" id="ARBA00022692"/>
    </source>
</evidence>
<feature type="transmembrane region" description="Helical" evidence="9">
    <location>
        <begin position="260"/>
        <end position="280"/>
    </location>
</feature>
<dbReference type="OrthoDB" id="3177993at2"/>
<keyword evidence="3" id="KW-1003">Cell membrane</keyword>
<keyword evidence="2" id="KW-0813">Transport</keyword>
<reference evidence="12" key="1">
    <citation type="submission" date="2016-10" db="EMBL/GenBank/DDBJ databases">
        <authorList>
            <person name="Varghese N."/>
            <person name="Submissions S."/>
        </authorList>
    </citation>
    <scope>NUCLEOTIDE SEQUENCE [LARGE SCALE GENOMIC DNA]</scope>
    <source>
        <strain evidence="12">DSM 45237</strain>
    </source>
</reference>
<dbReference type="SUPFAM" id="SSF103473">
    <property type="entry name" value="MFS general substrate transporter"/>
    <property type="match status" value="1"/>
</dbReference>
<dbReference type="InterPro" id="IPR011701">
    <property type="entry name" value="MFS"/>
</dbReference>
<dbReference type="Pfam" id="PF07690">
    <property type="entry name" value="MFS_1"/>
    <property type="match status" value="1"/>
</dbReference>
<dbReference type="InterPro" id="IPR036259">
    <property type="entry name" value="MFS_trans_sf"/>
</dbReference>
<dbReference type="InterPro" id="IPR005829">
    <property type="entry name" value="Sugar_transporter_CS"/>
</dbReference>
<feature type="transmembrane region" description="Helical" evidence="9">
    <location>
        <begin position="166"/>
        <end position="184"/>
    </location>
</feature>
<dbReference type="EMBL" id="FNUC01000004">
    <property type="protein sequence ID" value="SEF11603.1"/>
    <property type="molecule type" value="Genomic_DNA"/>
</dbReference>
<evidence type="ECO:0000256" key="9">
    <source>
        <dbReference type="SAM" id="Phobius"/>
    </source>
</evidence>
<feature type="transmembrane region" description="Helical" evidence="9">
    <location>
        <begin position="374"/>
        <end position="393"/>
    </location>
</feature>
<dbReference type="GO" id="GO:0005886">
    <property type="term" value="C:plasma membrane"/>
    <property type="evidence" value="ECO:0007669"/>
    <property type="project" value="UniProtKB-SubCell"/>
</dbReference>
<feature type="transmembrane region" description="Helical" evidence="9">
    <location>
        <begin position="41"/>
        <end position="62"/>
    </location>
</feature>
<feature type="transmembrane region" description="Helical" evidence="9">
    <location>
        <begin position="313"/>
        <end position="335"/>
    </location>
</feature>
<sequence>MRLIPVAYLASYTLSLLGNSVAGVALPLIVLQTTGSALGAGWVAAATAVPAVLAGLFMGVVIDRINRRTSSVVTDLVSAGAVAALPVVDAVSGLELGWFVLFGIVGSLGDVPGMTARDALLPAIVRHSGVSAERLMGAREALGAVALLAGPAAAGTLMALFDGSTVLWLTAATSLGAALITLAIPHRVGVIDTATDGGSARPAGSSWRQFVAGWRVLTGSRFLTTVTLISVTSVFVLAALQGLVLPVYFLDAGRPEQVGFVLTAIAAGMLLGAGTYAMAGPRASRRFWLLTGVAGTTAGFAVVAGLVAPWTVFAGAFLVGAFSGVSGSLLGVLMIERVPEAFRGRVMGTQNAITTAAPPAGIMLAAVLTEYGSVRVAAVAVAAVWLVAAIVTLRSQALRTVDSTSAPSEEVSMSAQ</sequence>
<dbReference type="Gene3D" id="1.20.1250.20">
    <property type="entry name" value="MFS general substrate transporter like domains"/>
    <property type="match status" value="2"/>
</dbReference>
<keyword evidence="12" id="KW-1185">Reference proteome</keyword>
<evidence type="ECO:0000256" key="5">
    <source>
        <dbReference type="ARBA" id="ARBA00022989"/>
    </source>
</evidence>
<feature type="transmembrane region" description="Helical" evidence="9">
    <location>
        <begin position="287"/>
        <end position="307"/>
    </location>
</feature>
<evidence type="ECO:0000259" key="10">
    <source>
        <dbReference type="PROSITE" id="PS50850"/>
    </source>
</evidence>
<evidence type="ECO:0000256" key="3">
    <source>
        <dbReference type="ARBA" id="ARBA00022475"/>
    </source>
</evidence>
<dbReference type="AlphaFoldDB" id="A0A1H5PCE7"/>
<dbReference type="PANTHER" id="PTHR23513">
    <property type="entry name" value="INTEGRAL MEMBRANE EFFLUX PROTEIN-RELATED"/>
    <property type="match status" value="1"/>
</dbReference>
<dbReference type="PROSITE" id="PS50850">
    <property type="entry name" value="MFS"/>
    <property type="match status" value="1"/>
</dbReference>
<dbReference type="CDD" id="cd06173">
    <property type="entry name" value="MFS_MefA_like"/>
    <property type="match status" value="1"/>
</dbReference>
<protein>
    <recommendedName>
        <fullName evidence="8">Multidrug efflux pump Tap</fullName>
    </recommendedName>
</protein>
<dbReference type="Proteomes" id="UP000181980">
    <property type="component" value="Unassembled WGS sequence"/>
</dbReference>
<keyword evidence="5 9" id="KW-1133">Transmembrane helix</keyword>